<feature type="region of interest" description="Disordered" evidence="1">
    <location>
        <begin position="60"/>
        <end position="192"/>
    </location>
</feature>
<gene>
    <name evidence="2" type="ORF">AVDCRST_MAG44-1217</name>
</gene>
<feature type="non-terminal residue" evidence="2">
    <location>
        <position position="1"/>
    </location>
</feature>
<keyword evidence="2" id="KW-0808">Transferase</keyword>
<dbReference type="AlphaFoldDB" id="A0A6J4SXG9"/>
<feature type="compositionally biased region" description="Basic and acidic residues" evidence="1">
    <location>
        <begin position="68"/>
        <end position="85"/>
    </location>
</feature>
<feature type="non-terminal residue" evidence="2">
    <location>
        <position position="192"/>
    </location>
</feature>
<proteinExistence type="predicted"/>
<accession>A0A6J4SXG9</accession>
<feature type="compositionally biased region" description="Basic residues" evidence="1">
    <location>
        <begin position="164"/>
        <end position="192"/>
    </location>
</feature>
<dbReference type="EMBL" id="CADCVY010000082">
    <property type="protein sequence ID" value="CAA9508325.1"/>
    <property type="molecule type" value="Genomic_DNA"/>
</dbReference>
<sequence>ASADADAAEPLDAVAHPGGADPRVPALAAGPVRLRDHLHSLLYRWPHRLFRRLSRPGSRADFAARPVPRPDRRQDHGRRGADHADLQPQGEPRAGDRRAAHHRRIGDPAARDHGLGPARIPCRAAGLRPGERARQMEDDLAAGRARCADPERRRARPGLDPQRRSRQPVGRRRADPRHRLRLPPHRTPPHGL</sequence>
<evidence type="ECO:0000313" key="2">
    <source>
        <dbReference type="EMBL" id="CAA9508325.1"/>
    </source>
</evidence>
<reference evidence="2" key="1">
    <citation type="submission" date="2020-02" db="EMBL/GenBank/DDBJ databases">
        <authorList>
            <person name="Meier V. D."/>
        </authorList>
    </citation>
    <scope>NUCLEOTIDE SEQUENCE</scope>
    <source>
        <strain evidence="2">AVDCRST_MAG44</strain>
    </source>
</reference>
<protein>
    <submittedName>
        <fullName evidence="2">CDP-diacylglycerol--glycerol-3-phosphate 3-phosphatidyltransferase</fullName>
        <ecNumber evidence="2">2.7.8.5</ecNumber>
    </submittedName>
</protein>
<name>A0A6J4SXG9_9SPHN</name>
<organism evidence="2">
    <name type="scientific">uncultured Sphingomonas sp</name>
    <dbReference type="NCBI Taxonomy" id="158754"/>
    <lineage>
        <taxon>Bacteria</taxon>
        <taxon>Pseudomonadati</taxon>
        <taxon>Pseudomonadota</taxon>
        <taxon>Alphaproteobacteria</taxon>
        <taxon>Sphingomonadales</taxon>
        <taxon>Sphingomonadaceae</taxon>
        <taxon>Sphingomonas</taxon>
        <taxon>environmental samples</taxon>
    </lineage>
</organism>
<dbReference type="GO" id="GO:0008444">
    <property type="term" value="F:CDP-diacylglycerol-glycerol-3-phosphate 3-phosphatidyltransferase activity"/>
    <property type="evidence" value="ECO:0007669"/>
    <property type="project" value="UniProtKB-EC"/>
</dbReference>
<feature type="region of interest" description="Disordered" evidence="1">
    <location>
        <begin position="1"/>
        <end position="24"/>
    </location>
</feature>
<dbReference type="EC" id="2.7.8.5" evidence="2"/>
<evidence type="ECO:0000256" key="1">
    <source>
        <dbReference type="SAM" id="MobiDB-lite"/>
    </source>
</evidence>
<feature type="compositionally biased region" description="Basic and acidic residues" evidence="1">
    <location>
        <begin position="105"/>
        <end position="114"/>
    </location>
</feature>